<dbReference type="Proteomes" id="UP001525961">
    <property type="component" value="Unassembled WGS sequence"/>
</dbReference>
<dbReference type="EMBL" id="JAMXFA010000005">
    <property type="protein sequence ID" value="MCT7977075.1"/>
    <property type="molecule type" value="Genomic_DNA"/>
</dbReference>
<protein>
    <submittedName>
        <fullName evidence="1">Uncharacterized protein</fullName>
    </submittedName>
</protein>
<evidence type="ECO:0000313" key="1">
    <source>
        <dbReference type="EMBL" id="MCT7977075.1"/>
    </source>
</evidence>
<comment type="caution">
    <text evidence="1">The sequence shown here is derived from an EMBL/GenBank/DDBJ whole genome shotgun (WGS) entry which is preliminary data.</text>
</comment>
<organism evidence="1 2">
    <name type="scientific">Laspinema olomoucense D3b</name>
    <dbReference type="NCBI Taxonomy" id="2953688"/>
    <lineage>
        <taxon>Bacteria</taxon>
        <taxon>Bacillati</taxon>
        <taxon>Cyanobacteriota</taxon>
        <taxon>Cyanophyceae</taxon>
        <taxon>Oscillatoriophycideae</taxon>
        <taxon>Oscillatoriales</taxon>
        <taxon>Laspinemataceae</taxon>
        <taxon>Laspinema</taxon>
        <taxon>Laspinema olomoucense</taxon>
    </lineage>
</organism>
<keyword evidence="2" id="KW-1185">Reference proteome</keyword>
<dbReference type="RefSeq" id="WP_261234753.1">
    <property type="nucleotide sequence ID" value="NZ_JAMXFA010000005.1"/>
</dbReference>
<name>A0ABT2N6S4_9CYAN</name>
<evidence type="ECO:0000313" key="2">
    <source>
        <dbReference type="Proteomes" id="UP001525961"/>
    </source>
</evidence>
<reference evidence="1 2" key="1">
    <citation type="journal article" date="2022" name="Front. Microbiol.">
        <title>High genomic differentiation and limited gene flow indicate recent cryptic speciation within the genus Laspinema (cyanobacteria).</title>
        <authorList>
            <person name="Stanojkovic A."/>
            <person name="Skoupy S."/>
            <person name="Skaloud P."/>
            <person name="Dvorak P."/>
        </authorList>
    </citation>
    <scope>NUCLEOTIDE SEQUENCE [LARGE SCALE GENOMIC DNA]</scope>
    <source>
        <strain evidence="1 2">D3b</strain>
    </source>
</reference>
<proteinExistence type="predicted"/>
<sequence>MTFEQNPFLTDRLSQGFWKQRLFSQQDNPSRHPQLAIAPNPTANPSQWQKLAKTAIIESESL</sequence>
<gene>
    <name evidence="1" type="ORF">NG792_04955</name>
</gene>
<accession>A0ABT2N6S4</accession>